<evidence type="ECO:0000256" key="1">
    <source>
        <dbReference type="ARBA" id="ARBA00006484"/>
    </source>
</evidence>
<dbReference type="PRINTS" id="PR00081">
    <property type="entry name" value="GDHRDH"/>
</dbReference>
<evidence type="ECO:0000313" key="4">
    <source>
        <dbReference type="EMBL" id="KAK3057133.1"/>
    </source>
</evidence>
<dbReference type="AlphaFoldDB" id="A0AAJ0LVQ7"/>
<dbReference type="PRINTS" id="PR00080">
    <property type="entry name" value="SDRFAMILY"/>
</dbReference>
<sequence>MPGRLQDKIAVITGASSGLGRAIALAYAAEGAQVVCADLREGSRYTSSTAESASTTHDAITQKGGNAIFVSCDTTSAAQVEALVARAVEWGGRLDVMVNNAGIAAESSDPKPIWEADLAAWDKTNAVNSTGVFYGCKYASAAMLKQAPHASGDRGWIINMASIYGLVATGTAPAYCASKGAVVNLTRSCALACGPKVSALRSMSA</sequence>
<evidence type="ECO:0000313" key="5">
    <source>
        <dbReference type="Proteomes" id="UP001271007"/>
    </source>
</evidence>
<keyword evidence="2" id="KW-0560">Oxidoreductase</keyword>
<dbReference type="SUPFAM" id="SSF51735">
    <property type="entry name" value="NAD(P)-binding Rossmann-fold domains"/>
    <property type="match status" value="1"/>
</dbReference>
<evidence type="ECO:0008006" key="6">
    <source>
        <dbReference type="Google" id="ProtNLM"/>
    </source>
</evidence>
<dbReference type="PANTHER" id="PTHR43180">
    <property type="entry name" value="3-OXOACYL-(ACYL-CARRIER-PROTEIN) REDUCTASE (AFU_ORTHOLOGUE AFUA_6G11210)"/>
    <property type="match status" value="1"/>
</dbReference>
<dbReference type="CDD" id="cd05233">
    <property type="entry name" value="SDR_c"/>
    <property type="match status" value="1"/>
</dbReference>
<evidence type="ECO:0000256" key="2">
    <source>
        <dbReference type="ARBA" id="ARBA00023002"/>
    </source>
</evidence>
<dbReference type="Gene3D" id="3.40.50.720">
    <property type="entry name" value="NAD(P)-binding Rossmann-like Domain"/>
    <property type="match status" value="1"/>
</dbReference>
<dbReference type="GO" id="GO:0016491">
    <property type="term" value="F:oxidoreductase activity"/>
    <property type="evidence" value="ECO:0007669"/>
    <property type="project" value="UniProtKB-KW"/>
</dbReference>
<evidence type="ECO:0000256" key="3">
    <source>
        <dbReference type="RuleBase" id="RU000363"/>
    </source>
</evidence>
<dbReference type="PANTHER" id="PTHR43180:SF66">
    <property type="entry name" value="SHORT-CHAIN DEHYDROGENASE_REDUCTASE FAMILY PROTEIN"/>
    <property type="match status" value="1"/>
</dbReference>
<gene>
    <name evidence="4" type="ORF">LTR09_002172</name>
</gene>
<dbReference type="InterPro" id="IPR036291">
    <property type="entry name" value="NAD(P)-bd_dom_sf"/>
</dbReference>
<protein>
    <recommendedName>
        <fullName evidence="6">NAD(P)-binding protein</fullName>
    </recommendedName>
</protein>
<comment type="caution">
    <text evidence="4">The sequence shown here is derived from an EMBL/GenBank/DDBJ whole genome shotgun (WGS) entry which is preliminary data.</text>
</comment>
<accession>A0AAJ0LVQ7</accession>
<comment type="similarity">
    <text evidence="1 3">Belongs to the short-chain dehydrogenases/reductases (SDR) family.</text>
</comment>
<keyword evidence="5" id="KW-1185">Reference proteome</keyword>
<proteinExistence type="inferred from homology"/>
<dbReference type="EMBL" id="JAWDJX010000004">
    <property type="protein sequence ID" value="KAK3057133.1"/>
    <property type="molecule type" value="Genomic_DNA"/>
</dbReference>
<reference evidence="4" key="1">
    <citation type="submission" date="2023-04" db="EMBL/GenBank/DDBJ databases">
        <title>Black Yeasts Isolated from many extreme environments.</title>
        <authorList>
            <person name="Coleine C."/>
            <person name="Stajich J.E."/>
            <person name="Selbmann L."/>
        </authorList>
    </citation>
    <scope>NUCLEOTIDE SEQUENCE</scope>
    <source>
        <strain evidence="4">CCFEE 5312</strain>
    </source>
</reference>
<organism evidence="4 5">
    <name type="scientific">Extremus antarcticus</name>
    <dbReference type="NCBI Taxonomy" id="702011"/>
    <lineage>
        <taxon>Eukaryota</taxon>
        <taxon>Fungi</taxon>
        <taxon>Dikarya</taxon>
        <taxon>Ascomycota</taxon>
        <taxon>Pezizomycotina</taxon>
        <taxon>Dothideomycetes</taxon>
        <taxon>Dothideomycetidae</taxon>
        <taxon>Mycosphaerellales</taxon>
        <taxon>Extremaceae</taxon>
        <taxon>Extremus</taxon>
    </lineage>
</organism>
<dbReference type="InterPro" id="IPR002347">
    <property type="entry name" value="SDR_fam"/>
</dbReference>
<name>A0AAJ0LVQ7_9PEZI</name>
<dbReference type="Pfam" id="PF00106">
    <property type="entry name" value="adh_short"/>
    <property type="match status" value="1"/>
</dbReference>
<dbReference type="Proteomes" id="UP001271007">
    <property type="component" value="Unassembled WGS sequence"/>
</dbReference>